<evidence type="ECO:0000313" key="8">
    <source>
        <dbReference type="EMBL" id="CAH3125767.1"/>
    </source>
</evidence>
<keyword evidence="3 5" id="KW-1015">Disulfide bond</keyword>
<organism evidence="8 9">
    <name type="scientific">Pocillopora meandrina</name>
    <dbReference type="NCBI Taxonomy" id="46732"/>
    <lineage>
        <taxon>Eukaryota</taxon>
        <taxon>Metazoa</taxon>
        <taxon>Cnidaria</taxon>
        <taxon>Anthozoa</taxon>
        <taxon>Hexacorallia</taxon>
        <taxon>Scleractinia</taxon>
        <taxon>Astrocoeniina</taxon>
        <taxon>Pocilloporidae</taxon>
        <taxon>Pocillopora</taxon>
    </lineage>
</organism>
<dbReference type="Pfam" id="PF00965">
    <property type="entry name" value="TIMP"/>
    <property type="match status" value="1"/>
</dbReference>
<dbReference type="GO" id="GO:0051045">
    <property type="term" value="P:negative regulation of membrane protein ectodomain proteolysis"/>
    <property type="evidence" value="ECO:0007669"/>
    <property type="project" value="TreeGrafter"/>
</dbReference>
<evidence type="ECO:0000256" key="5">
    <source>
        <dbReference type="PIRSR" id="PIRSR601820-3"/>
    </source>
</evidence>
<dbReference type="AlphaFoldDB" id="A0AAU9WU86"/>
<proteinExistence type="predicted"/>
<dbReference type="InterPro" id="IPR008993">
    <property type="entry name" value="TIMP-like_OB-fold"/>
</dbReference>
<feature type="non-terminal residue" evidence="8">
    <location>
        <position position="127"/>
    </location>
</feature>
<dbReference type="SUPFAM" id="SSF50242">
    <property type="entry name" value="TIMP-like"/>
    <property type="match status" value="1"/>
</dbReference>
<dbReference type="Proteomes" id="UP001159428">
    <property type="component" value="Unassembled WGS sequence"/>
</dbReference>
<evidence type="ECO:0000256" key="2">
    <source>
        <dbReference type="ARBA" id="ARBA00022525"/>
    </source>
</evidence>
<dbReference type="InterPro" id="IPR001820">
    <property type="entry name" value="TIMP"/>
</dbReference>
<evidence type="ECO:0000313" key="9">
    <source>
        <dbReference type="Proteomes" id="UP001159428"/>
    </source>
</evidence>
<dbReference type="GO" id="GO:0008191">
    <property type="term" value="F:metalloendopeptidase inhibitor activity"/>
    <property type="evidence" value="ECO:0007669"/>
    <property type="project" value="InterPro"/>
</dbReference>
<dbReference type="GO" id="GO:0002020">
    <property type="term" value="F:protease binding"/>
    <property type="evidence" value="ECO:0007669"/>
    <property type="project" value="TreeGrafter"/>
</dbReference>
<feature type="chain" id="PRO_5043796160" description="NTR domain-containing protein" evidence="6">
    <location>
        <begin position="21"/>
        <end position="127"/>
    </location>
</feature>
<dbReference type="GO" id="GO:0046872">
    <property type="term" value="F:metal ion binding"/>
    <property type="evidence" value="ECO:0007669"/>
    <property type="project" value="UniProtKB-KW"/>
</dbReference>
<dbReference type="InterPro" id="IPR001134">
    <property type="entry name" value="Netrin_domain"/>
</dbReference>
<feature type="disulfide bond" evidence="5">
    <location>
        <begin position="23"/>
        <end position="124"/>
    </location>
</feature>
<evidence type="ECO:0000256" key="6">
    <source>
        <dbReference type="SAM" id="SignalP"/>
    </source>
</evidence>
<evidence type="ECO:0000259" key="7">
    <source>
        <dbReference type="PROSITE" id="PS50189"/>
    </source>
</evidence>
<feature type="disulfide bond" evidence="5">
    <location>
        <begin position="21"/>
        <end position="95"/>
    </location>
</feature>
<evidence type="ECO:0000256" key="1">
    <source>
        <dbReference type="ARBA" id="ARBA00004613"/>
    </source>
</evidence>
<dbReference type="PANTHER" id="PTHR11844">
    <property type="entry name" value="METALLOPROTEASE INHIBITOR"/>
    <property type="match status" value="1"/>
</dbReference>
<accession>A0AAU9WU86</accession>
<dbReference type="GO" id="GO:0031012">
    <property type="term" value="C:extracellular matrix"/>
    <property type="evidence" value="ECO:0007669"/>
    <property type="project" value="TreeGrafter"/>
</dbReference>
<dbReference type="PANTHER" id="PTHR11844:SF33">
    <property type="entry name" value="TISSUE INHIBITOR OF METALLOPROTEINASE"/>
    <property type="match status" value="1"/>
</dbReference>
<reference evidence="8 9" key="1">
    <citation type="submission" date="2022-05" db="EMBL/GenBank/DDBJ databases">
        <authorList>
            <consortium name="Genoscope - CEA"/>
            <person name="William W."/>
        </authorList>
    </citation>
    <scope>NUCLEOTIDE SEQUENCE [LARGE SCALE GENOMIC DNA]</scope>
</reference>
<dbReference type="EMBL" id="CALNXJ010000021">
    <property type="protein sequence ID" value="CAH3125767.1"/>
    <property type="molecule type" value="Genomic_DNA"/>
</dbReference>
<dbReference type="GO" id="GO:0005615">
    <property type="term" value="C:extracellular space"/>
    <property type="evidence" value="ECO:0007669"/>
    <property type="project" value="TreeGrafter"/>
</dbReference>
<name>A0AAU9WU86_9CNID</name>
<feature type="signal peptide" evidence="6">
    <location>
        <begin position="1"/>
        <end position="20"/>
    </location>
</feature>
<keyword evidence="9" id="KW-1185">Reference proteome</keyword>
<protein>
    <recommendedName>
        <fullName evidence="7">NTR domain-containing protein</fullName>
    </recommendedName>
</protein>
<evidence type="ECO:0000256" key="4">
    <source>
        <dbReference type="PIRSR" id="PIRSR601820-1"/>
    </source>
</evidence>
<feature type="binding site" evidence="4">
    <location>
        <position position="21"/>
    </location>
    <ligand>
        <name>Zn(2+)</name>
        <dbReference type="ChEBI" id="CHEBI:29105"/>
        <note>ligand shared with metalloproteinase partner</note>
    </ligand>
</feature>
<gene>
    <name evidence="8" type="ORF">PMEA_00012267</name>
</gene>
<evidence type="ECO:0000256" key="3">
    <source>
        <dbReference type="ARBA" id="ARBA00023157"/>
    </source>
</evidence>
<keyword evidence="2" id="KW-0964">Secreted</keyword>
<dbReference type="PROSITE" id="PS50189">
    <property type="entry name" value="NTR"/>
    <property type="match status" value="1"/>
</dbReference>
<comment type="caution">
    <text evidence="8">The sequence shown here is derived from an EMBL/GenBank/DDBJ whole genome shotgun (WGS) entry which is preliminary data.</text>
</comment>
<comment type="subcellular location">
    <subcellularLocation>
        <location evidence="1">Secreted</location>
    </subcellularLocation>
</comment>
<keyword evidence="4" id="KW-0862">Zinc</keyword>
<keyword evidence="4" id="KW-0479">Metal-binding</keyword>
<feature type="domain" description="NTR" evidence="7">
    <location>
        <begin position="21"/>
        <end position="127"/>
    </location>
</feature>
<keyword evidence="6" id="KW-0732">Signal</keyword>
<sequence length="127" mass="13939">MVSILSYATLILCTVALSESCSCAKTTHMGILCRDDFAIRAKVTQVTDLGSLKIYTLDIKNIFKEGAQFYKVTPTKATIQGPVRSGTAWTRTDGCGMDLQLGNVYLLTGKIEKNEDADLHITRCGWN</sequence>
<dbReference type="Gene3D" id="2.40.50.120">
    <property type="match status" value="1"/>
</dbReference>